<reference evidence="3 4" key="1">
    <citation type="submission" date="2018-10" db="EMBL/GenBank/DDBJ databases">
        <title>Robbsia sp. DHC34, isolated from soil.</title>
        <authorList>
            <person name="Gao Z.-H."/>
            <person name="Qiu L.-H."/>
        </authorList>
    </citation>
    <scope>NUCLEOTIDE SEQUENCE [LARGE SCALE GENOMIC DNA]</scope>
    <source>
        <strain evidence="3 4">DHC34</strain>
    </source>
</reference>
<dbReference type="EMBL" id="RBZU01000016">
    <property type="protein sequence ID" value="RKP45759.1"/>
    <property type="molecule type" value="Genomic_DNA"/>
</dbReference>
<feature type="signal peptide" evidence="1">
    <location>
        <begin position="1"/>
        <end position="21"/>
    </location>
</feature>
<protein>
    <submittedName>
        <fullName evidence="3">DUF4397 domain-containing protein</fullName>
    </submittedName>
</protein>
<dbReference type="Pfam" id="PF14344">
    <property type="entry name" value="DUF4397"/>
    <property type="match status" value="1"/>
</dbReference>
<feature type="domain" description="DUF4397" evidence="2">
    <location>
        <begin position="37"/>
        <end position="157"/>
    </location>
</feature>
<evidence type="ECO:0000313" key="4">
    <source>
        <dbReference type="Proteomes" id="UP000270342"/>
    </source>
</evidence>
<keyword evidence="4" id="KW-1185">Reference proteome</keyword>
<comment type="caution">
    <text evidence="3">The sequence shown here is derived from an EMBL/GenBank/DDBJ whole genome shotgun (WGS) entry which is preliminary data.</text>
</comment>
<dbReference type="InterPro" id="IPR025510">
    <property type="entry name" value="DUF4397"/>
</dbReference>
<organism evidence="3 4">
    <name type="scientific">Pararobbsia silviterrae</name>
    <dbReference type="NCBI Taxonomy" id="1792498"/>
    <lineage>
        <taxon>Bacteria</taxon>
        <taxon>Pseudomonadati</taxon>
        <taxon>Pseudomonadota</taxon>
        <taxon>Betaproteobacteria</taxon>
        <taxon>Burkholderiales</taxon>
        <taxon>Burkholderiaceae</taxon>
        <taxon>Pararobbsia</taxon>
    </lineage>
</organism>
<evidence type="ECO:0000259" key="2">
    <source>
        <dbReference type="Pfam" id="PF14344"/>
    </source>
</evidence>
<dbReference type="Proteomes" id="UP000270342">
    <property type="component" value="Unassembled WGS sequence"/>
</dbReference>
<dbReference type="PROSITE" id="PS51257">
    <property type="entry name" value="PROKAR_LIPOPROTEIN"/>
    <property type="match status" value="1"/>
</dbReference>
<feature type="chain" id="PRO_5019832634" evidence="1">
    <location>
        <begin position="22"/>
        <end position="265"/>
    </location>
</feature>
<proteinExistence type="predicted"/>
<evidence type="ECO:0000256" key="1">
    <source>
        <dbReference type="SAM" id="SignalP"/>
    </source>
</evidence>
<sequence>MKVFKSLMLAGAAALTLAACGGGNDVAAELGISKPVVRYIHAIPAGPTVDFFNNNVLAQGSVSYEFVSGYNSFSSGATTLSYNTAGAGPTNPLASAGPFNAANGHEYTGIALVSSTLTPALTIIDDPFDKGLLNDQARLRVFNASVNANAGGAVDVYVIAGSATNPDITSVTPQLANVAYNAAVPASGSDSIYVDGGTYVVIVTDAGSKTELFRSAPFSLSNNADWLLVTVPTTGLSGLTADAINLLVANNAAGNGTLLTNAAAQ</sequence>
<evidence type="ECO:0000313" key="3">
    <source>
        <dbReference type="EMBL" id="RKP45759.1"/>
    </source>
</evidence>
<keyword evidence="1" id="KW-0732">Signal</keyword>
<dbReference type="RefSeq" id="WP_121090825.1">
    <property type="nucleotide sequence ID" value="NZ_RBZU01000016.1"/>
</dbReference>
<dbReference type="AlphaFoldDB" id="A0A494XC89"/>
<gene>
    <name evidence="3" type="ORF">D7S86_25855</name>
</gene>
<accession>A0A494XC89</accession>
<name>A0A494XC89_9BURK</name>
<dbReference type="OrthoDB" id="8969492at2"/>